<dbReference type="InterPro" id="IPR021385">
    <property type="entry name" value="DUF3017"/>
</dbReference>
<reference evidence="2 3" key="1">
    <citation type="submission" date="2019-02" db="EMBL/GenBank/DDBJ databases">
        <title>Genomic Encyclopedia of Type Strains, Phase IV (KMG-IV): sequencing the most valuable type-strain genomes for metagenomic binning, comparative biology and taxonomic classification.</title>
        <authorList>
            <person name="Goeker M."/>
        </authorList>
    </citation>
    <scope>NUCLEOTIDE SEQUENCE [LARGE SCALE GENOMIC DNA]</scope>
    <source>
        <strain evidence="2 3">DSM 101727</strain>
    </source>
</reference>
<feature type="transmembrane region" description="Helical" evidence="1">
    <location>
        <begin position="38"/>
        <end position="57"/>
    </location>
</feature>
<proteinExistence type="predicted"/>
<organism evidence="2 3">
    <name type="scientific">Herbihabitans rhizosphaerae</name>
    <dbReference type="NCBI Taxonomy" id="1872711"/>
    <lineage>
        <taxon>Bacteria</taxon>
        <taxon>Bacillati</taxon>
        <taxon>Actinomycetota</taxon>
        <taxon>Actinomycetes</taxon>
        <taxon>Pseudonocardiales</taxon>
        <taxon>Pseudonocardiaceae</taxon>
        <taxon>Herbihabitans</taxon>
    </lineage>
</organism>
<keyword evidence="1" id="KW-0812">Transmembrane</keyword>
<dbReference type="EMBL" id="SGWQ01000006">
    <property type="protein sequence ID" value="RZS36913.1"/>
    <property type="molecule type" value="Genomic_DNA"/>
</dbReference>
<comment type="caution">
    <text evidence="2">The sequence shown here is derived from an EMBL/GenBank/DDBJ whole genome shotgun (WGS) entry which is preliminary data.</text>
</comment>
<dbReference type="Pfam" id="PF11222">
    <property type="entry name" value="DUF3017"/>
    <property type="match status" value="1"/>
</dbReference>
<sequence length="98" mass="10371">MSMAQRPRPSIAIHVPFLLVMIVVVIAIVRISQYHWRQGGTLIGAAMVLAAALRAILPSDRAGLIAVRGRAVDTLLYGGLGLVIVFIALSIEGGPLDT</sequence>
<feature type="transmembrane region" description="Helical" evidence="1">
    <location>
        <begin position="69"/>
        <end position="91"/>
    </location>
</feature>
<name>A0A4V2ESA7_9PSEU</name>
<evidence type="ECO:0000256" key="1">
    <source>
        <dbReference type="SAM" id="Phobius"/>
    </source>
</evidence>
<accession>A0A4V2ESA7</accession>
<feature type="transmembrane region" description="Helical" evidence="1">
    <location>
        <begin position="12"/>
        <end position="32"/>
    </location>
</feature>
<protein>
    <submittedName>
        <fullName evidence="2">DUF3017 family protein</fullName>
    </submittedName>
</protein>
<gene>
    <name evidence="2" type="ORF">EV193_106147</name>
</gene>
<keyword evidence="1" id="KW-0472">Membrane</keyword>
<dbReference type="Proteomes" id="UP000294257">
    <property type="component" value="Unassembled WGS sequence"/>
</dbReference>
<dbReference type="AlphaFoldDB" id="A0A4V2ESA7"/>
<evidence type="ECO:0000313" key="3">
    <source>
        <dbReference type="Proteomes" id="UP000294257"/>
    </source>
</evidence>
<keyword evidence="1" id="KW-1133">Transmembrane helix</keyword>
<evidence type="ECO:0000313" key="2">
    <source>
        <dbReference type="EMBL" id="RZS36913.1"/>
    </source>
</evidence>
<keyword evidence="3" id="KW-1185">Reference proteome</keyword>